<comment type="caution">
    <text evidence="8">Lacks conserved residue(s) required for the propagation of feature annotation.</text>
</comment>
<evidence type="ECO:0000256" key="6">
    <source>
        <dbReference type="ARBA" id="ARBA00023141"/>
    </source>
</evidence>
<dbReference type="GO" id="GO:0019632">
    <property type="term" value="P:shikimate metabolic process"/>
    <property type="evidence" value="ECO:0007669"/>
    <property type="project" value="InterPro"/>
</dbReference>
<evidence type="ECO:0000259" key="11">
    <source>
        <dbReference type="Pfam" id="PF18317"/>
    </source>
</evidence>
<evidence type="ECO:0000256" key="3">
    <source>
        <dbReference type="ARBA" id="ARBA00022605"/>
    </source>
</evidence>
<dbReference type="SUPFAM" id="SSF53223">
    <property type="entry name" value="Aminoacid dehydrogenase-like, N-terminal domain"/>
    <property type="match status" value="1"/>
</dbReference>
<dbReference type="InterPro" id="IPR041121">
    <property type="entry name" value="SDH_C"/>
</dbReference>
<dbReference type="EC" id="1.1.1.25" evidence="2 8"/>
<dbReference type="GO" id="GO:0009073">
    <property type="term" value="P:aromatic amino acid family biosynthetic process"/>
    <property type="evidence" value="ECO:0007669"/>
    <property type="project" value="UniProtKB-KW"/>
</dbReference>
<feature type="binding site" evidence="8">
    <location>
        <position position="220"/>
    </location>
    <ligand>
        <name>shikimate</name>
        <dbReference type="ChEBI" id="CHEBI:36208"/>
    </ligand>
</feature>
<dbReference type="NCBIfam" id="NF001319">
    <property type="entry name" value="PRK00258.3-3"/>
    <property type="match status" value="1"/>
</dbReference>
<feature type="binding site" evidence="8">
    <location>
        <position position="62"/>
    </location>
    <ligand>
        <name>shikimate</name>
        <dbReference type="ChEBI" id="CHEBI:36208"/>
    </ligand>
</feature>
<feature type="domain" description="SDH C-terminal" evidence="11">
    <location>
        <begin position="241"/>
        <end position="271"/>
    </location>
</feature>
<dbReference type="EMBL" id="WBOT01000002">
    <property type="protein sequence ID" value="KAB2333943.1"/>
    <property type="molecule type" value="Genomic_DNA"/>
</dbReference>
<feature type="binding site" evidence="8">
    <location>
        <begin position="126"/>
        <end position="130"/>
    </location>
    <ligand>
        <name>NADP(+)</name>
        <dbReference type="ChEBI" id="CHEBI:58349"/>
    </ligand>
</feature>
<evidence type="ECO:0000256" key="4">
    <source>
        <dbReference type="ARBA" id="ARBA00022857"/>
    </source>
</evidence>
<proteinExistence type="inferred from homology"/>
<comment type="subunit">
    <text evidence="8">Homodimer.</text>
</comment>
<dbReference type="UniPathway" id="UPA00053">
    <property type="reaction ID" value="UER00087"/>
</dbReference>
<keyword evidence="6 8" id="KW-0057">Aromatic amino acid biosynthesis</keyword>
<feature type="active site" description="Proton acceptor" evidence="8">
    <location>
        <position position="66"/>
    </location>
</feature>
<comment type="similarity">
    <text evidence="8">Belongs to the shikimate dehydrogenase family.</text>
</comment>
<gene>
    <name evidence="8 12" type="primary">aroE</name>
    <name evidence="12" type="ORF">F7732_07620</name>
</gene>
<evidence type="ECO:0000256" key="1">
    <source>
        <dbReference type="ARBA" id="ARBA00004871"/>
    </source>
</evidence>
<dbReference type="InterPro" id="IPR011342">
    <property type="entry name" value="Shikimate_DH"/>
</dbReference>
<feature type="binding site" evidence="8">
    <location>
        <position position="102"/>
    </location>
    <ligand>
        <name>shikimate</name>
        <dbReference type="ChEBI" id="CHEBI:36208"/>
    </ligand>
</feature>
<dbReference type="Gene3D" id="3.40.50.720">
    <property type="entry name" value="NAD(P)-binding Rossmann-like Domain"/>
    <property type="match status" value="1"/>
</dbReference>
<evidence type="ECO:0000313" key="13">
    <source>
        <dbReference type="Proteomes" id="UP000441354"/>
    </source>
</evidence>
<evidence type="ECO:0000256" key="7">
    <source>
        <dbReference type="ARBA" id="ARBA00049442"/>
    </source>
</evidence>
<feature type="binding site" evidence="8">
    <location>
        <position position="248"/>
    </location>
    <ligand>
        <name>shikimate</name>
        <dbReference type="ChEBI" id="CHEBI:36208"/>
    </ligand>
</feature>
<evidence type="ECO:0000259" key="9">
    <source>
        <dbReference type="Pfam" id="PF01488"/>
    </source>
</evidence>
<dbReference type="InterPro" id="IPR046346">
    <property type="entry name" value="Aminoacid_DH-like_N_sf"/>
</dbReference>
<feature type="binding site" evidence="8">
    <location>
        <begin position="15"/>
        <end position="17"/>
    </location>
    <ligand>
        <name>shikimate</name>
        <dbReference type="ChEBI" id="CHEBI:36208"/>
    </ligand>
</feature>
<protein>
    <recommendedName>
        <fullName evidence="2 8">Shikimate dehydrogenase (NADP(+))</fullName>
        <shortName evidence="8">SDH</shortName>
        <ecNumber evidence="2 8">1.1.1.25</ecNumber>
    </recommendedName>
</protein>
<dbReference type="OrthoDB" id="9792692at2"/>
<evidence type="ECO:0000313" key="12">
    <source>
        <dbReference type="EMBL" id="KAB2333943.1"/>
    </source>
</evidence>
<dbReference type="Pfam" id="PF01488">
    <property type="entry name" value="Shikimate_DH"/>
    <property type="match status" value="1"/>
</dbReference>
<dbReference type="SUPFAM" id="SSF51735">
    <property type="entry name" value="NAD(P)-binding Rossmann-fold domains"/>
    <property type="match status" value="1"/>
</dbReference>
<evidence type="ECO:0000256" key="5">
    <source>
        <dbReference type="ARBA" id="ARBA00023002"/>
    </source>
</evidence>
<sequence>MQKLFAVLGDPIAHSMSPVMHNDLFEVYGIHAHYHPLLVKKESLQEAVAGLKAIGISGFNVTVPHKERIIPFLDYVDPLAEAIGAVNTVVNIEGKLHGYNTDGTGYVAGLQAVLPEFKNKRTLIIGAGGAARGIYFALAAAGLQQIDLYNRTAEKADLIKNECPYEVQTNVYSKDMAEKELSQYGLIIQTTPVGMSAASQGLPLSLQRLDSKTFVSDIIYNPLYSPFLLAAKQAGVEIQNGLPMFVYQGALAFELWTGIKPDTNRMKKLVLSHLGG</sequence>
<dbReference type="PANTHER" id="PTHR21089">
    <property type="entry name" value="SHIKIMATE DEHYDROGENASE"/>
    <property type="match status" value="1"/>
</dbReference>
<organism evidence="12 13">
    <name type="scientific">Bacillus mesophilum</name>
    <dbReference type="NCBI Taxonomy" id="1071718"/>
    <lineage>
        <taxon>Bacteria</taxon>
        <taxon>Bacillati</taxon>
        <taxon>Bacillota</taxon>
        <taxon>Bacilli</taxon>
        <taxon>Bacillales</taxon>
        <taxon>Bacillaceae</taxon>
        <taxon>Bacillus</taxon>
    </lineage>
</organism>
<dbReference type="Proteomes" id="UP000441354">
    <property type="component" value="Unassembled WGS sequence"/>
</dbReference>
<dbReference type="CDD" id="cd01065">
    <property type="entry name" value="NAD_bind_Shikimate_DH"/>
    <property type="match status" value="1"/>
</dbReference>
<dbReference type="InterPro" id="IPR013708">
    <property type="entry name" value="Shikimate_DH-bd_N"/>
</dbReference>
<evidence type="ECO:0000259" key="10">
    <source>
        <dbReference type="Pfam" id="PF08501"/>
    </source>
</evidence>
<dbReference type="GO" id="GO:0004764">
    <property type="term" value="F:shikimate 3-dehydrogenase (NADP+) activity"/>
    <property type="evidence" value="ECO:0007669"/>
    <property type="project" value="UniProtKB-UniRule"/>
</dbReference>
<dbReference type="Pfam" id="PF08501">
    <property type="entry name" value="Shikimate_dh_N"/>
    <property type="match status" value="1"/>
</dbReference>
<dbReference type="PANTHER" id="PTHR21089:SF1">
    <property type="entry name" value="BIFUNCTIONAL 3-DEHYDROQUINATE DEHYDRATASE_SHIKIMATE DEHYDROGENASE, CHLOROPLASTIC"/>
    <property type="match status" value="1"/>
</dbReference>
<dbReference type="Gene3D" id="3.40.50.10860">
    <property type="entry name" value="Leucine Dehydrogenase, chain A, domain 1"/>
    <property type="match status" value="1"/>
</dbReference>
<name>A0A7V7RNF4_9BACI</name>
<dbReference type="Pfam" id="PF18317">
    <property type="entry name" value="SDH_C"/>
    <property type="match status" value="1"/>
</dbReference>
<evidence type="ECO:0000256" key="2">
    <source>
        <dbReference type="ARBA" id="ARBA00012962"/>
    </source>
</evidence>
<dbReference type="InterPro" id="IPR022893">
    <property type="entry name" value="Shikimate_DH_fam"/>
</dbReference>
<dbReference type="GO" id="GO:0050661">
    <property type="term" value="F:NADP binding"/>
    <property type="evidence" value="ECO:0007669"/>
    <property type="project" value="InterPro"/>
</dbReference>
<feature type="binding site" evidence="8">
    <location>
        <position position="218"/>
    </location>
    <ligand>
        <name>NADP(+)</name>
        <dbReference type="ChEBI" id="CHEBI:58349"/>
    </ligand>
</feature>
<feature type="domain" description="Quinate/shikimate 5-dehydrogenase/glutamyl-tRNA reductase" evidence="9">
    <location>
        <begin position="112"/>
        <end position="191"/>
    </location>
</feature>
<keyword evidence="3 8" id="KW-0028">Amino-acid biosynthesis</keyword>
<comment type="caution">
    <text evidence="12">The sequence shown here is derived from an EMBL/GenBank/DDBJ whole genome shotgun (WGS) entry which is preliminary data.</text>
</comment>
<comment type="pathway">
    <text evidence="1 8">Metabolic intermediate biosynthesis; chorismate biosynthesis; chorismate from D-erythrose 4-phosphate and phosphoenolpyruvate: step 4/7.</text>
</comment>
<keyword evidence="5 8" id="KW-0560">Oxidoreductase</keyword>
<accession>A0A7V7RNF4</accession>
<keyword evidence="13" id="KW-1185">Reference proteome</keyword>
<dbReference type="AlphaFoldDB" id="A0A7V7RNF4"/>
<dbReference type="InterPro" id="IPR006151">
    <property type="entry name" value="Shikm_DH/Glu-tRNA_Rdtase"/>
</dbReference>
<dbReference type="RefSeq" id="WP_151573307.1">
    <property type="nucleotide sequence ID" value="NZ_WBOT01000002.1"/>
</dbReference>
<dbReference type="HAMAP" id="MF_00222">
    <property type="entry name" value="Shikimate_DH_AroE"/>
    <property type="match status" value="1"/>
</dbReference>
<feature type="binding site" evidence="8">
    <location>
        <position position="241"/>
    </location>
    <ligand>
        <name>NADP(+)</name>
        <dbReference type="ChEBI" id="CHEBI:58349"/>
    </ligand>
</feature>
<dbReference type="InterPro" id="IPR036291">
    <property type="entry name" value="NAD(P)-bd_dom_sf"/>
</dbReference>
<keyword evidence="4 8" id="KW-0521">NADP</keyword>
<evidence type="ECO:0000256" key="8">
    <source>
        <dbReference type="HAMAP-Rule" id="MF_00222"/>
    </source>
</evidence>
<feature type="domain" description="Shikimate dehydrogenase substrate binding N-terminal" evidence="10">
    <location>
        <begin position="7"/>
        <end position="89"/>
    </location>
</feature>
<reference evidence="12 13" key="1">
    <citation type="journal article" date="2014" name="Arch. Microbiol.">
        <title>Bacillus mesophilum sp. nov., strain IITR-54T, a novel 4-chlorobiphenyl dechlorinating bacterium.</title>
        <authorList>
            <person name="Manickam N."/>
            <person name="Singh N.K."/>
            <person name="Bajaj A."/>
            <person name="Kumar R.M."/>
            <person name="Kaur G."/>
            <person name="Kaur N."/>
            <person name="Bala M."/>
            <person name="Kumar A."/>
            <person name="Mayilraj S."/>
        </authorList>
    </citation>
    <scope>NUCLEOTIDE SEQUENCE [LARGE SCALE GENOMIC DNA]</scope>
    <source>
        <strain evidence="12 13">IITR-54</strain>
    </source>
</reference>
<dbReference type="GO" id="GO:0008652">
    <property type="term" value="P:amino acid biosynthetic process"/>
    <property type="evidence" value="ECO:0007669"/>
    <property type="project" value="UniProtKB-KW"/>
</dbReference>
<feature type="binding site" evidence="8">
    <location>
        <begin position="150"/>
        <end position="155"/>
    </location>
    <ligand>
        <name>NADP(+)</name>
        <dbReference type="ChEBI" id="CHEBI:58349"/>
    </ligand>
</feature>
<dbReference type="GO" id="GO:0005829">
    <property type="term" value="C:cytosol"/>
    <property type="evidence" value="ECO:0007669"/>
    <property type="project" value="TreeGrafter"/>
</dbReference>
<dbReference type="NCBIfam" id="TIGR00507">
    <property type="entry name" value="aroE"/>
    <property type="match status" value="1"/>
</dbReference>
<comment type="function">
    <text evidence="8">Involved in the biosynthesis of the chorismate, which leads to the biosynthesis of aromatic amino acids. Catalyzes the reversible NADPH linked reduction of 3-dehydroshikimate (DHSA) to yield shikimate (SA).</text>
</comment>
<feature type="binding site" evidence="8">
    <location>
        <position position="87"/>
    </location>
    <ligand>
        <name>shikimate</name>
        <dbReference type="ChEBI" id="CHEBI:36208"/>
    </ligand>
</feature>
<dbReference type="GO" id="GO:0009423">
    <property type="term" value="P:chorismate biosynthetic process"/>
    <property type="evidence" value="ECO:0007669"/>
    <property type="project" value="UniProtKB-UniRule"/>
</dbReference>
<comment type="catalytic activity">
    <reaction evidence="7 8">
        <text>shikimate + NADP(+) = 3-dehydroshikimate + NADPH + H(+)</text>
        <dbReference type="Rhea" id="RHEA:17737"/>
        <dbReference type="ChEBI" id="CHEBI:15378"/>
        <dbReference type="ChEBI" id="CHEBI:16630"/>
        <dbReference type="ChEBI" id="CHEBI:36208"/>
        <dbReference type="ChEBI" id="CHEBI:57783"/>
        <dbReference type="ChEBI" id="CHEBI:58349"/>
        <dbReference type="EC" id="1.1.1.25"/>
    </reaction>
</comment>